<sequence>MGASIVVIASIVSLDLIAFGLGLAAEQRRAAGVYVSISNEATQWCQYSSDLTTALAAGAFAALVISQLLVAFTTRCMCFGVSLKPGAARIFAFLFCILNWITFFGAEAFFLAGAVSDAKHVRYFSSTFGKEINCEAIRKDTFVAGMALTIASCILSISYYFCYSKSQDAFGKVRFNRVEDGLSMSHYP</sequence>
<dbReference type="OMA" id="QNEGLGM"/>
<dbReference type="InterPro" id="IPR052222">
    <property type="entry name" value="DESIGUAL"/>
</dbReference>
<evidence type="ECO:0000256" key="5">
    <source>
        <dbReference type="ARBA" id="ARBA00023136"/>
    </source>
</evidence>
<keyword evidence="9" id="KW-1185">Reference proteome</keyword>
<evidence type="ECO:0000313" key="8">
    <source>
        <dbReference type="EMBL" id="KAH7302760.1"/>
    </source>
</evidence>
<feature type="transmembrane region" description="Helical" evidence="7">
    <location>
        <begin position="90"/>
        <end position="115"/>
    </location>
</feature>
<feature type="transmembrane region" description="Helical" evidence="7">
    <location>
        <begin position="142"/>
        <end position="162"/>
    </location>
</feature>
<evidence type="ECO:0000256" key="6">
    <source>
        <dbReference type="ARBA" id="ARBA00029467"/>
    </source>
</evidence>
<name>A0A8T2S1T7_CERRI</name>
<comment type="similarity">
    <text evidence="6">Belongs to the DESIGUAL family.</text>
</comment>
<comment type="subcellular location">
    <subcellularLocation>
        <location evidence="1">Endomembrane system</location>
        <topology evidence="1">Multi-pass membrane protein</topology>
    </subcellularLocation>
</comment>
<keyword evidence="4 7" id="KW-1133">Transmembrane helix</keyword>
<keyword evidence="3" id="KW-0732">Signal</keyword>
<evidence type="ECO:0000256" key="1">
    <source>
        <dbReference type="ARBA" id="ARBA00004127"/>
    </source>
</evidence>
<evidence type="ECO:0000313" key="9">
    <source>
        <dbReference type="Proteomes" id="UP000825935"/>
    </source>
</evidence>
<protein>
    <submittedName>
        <fullName evidence="8">Uncharacterized protein</fullName>
    </submittedName>
</protein>
<reference evidence="8 9" key="1">
    <citation type="submission" date="2021-08" db="EMBL/GenBank/DDBJ databases">
        <title>WGS assembly of Ceratopteris richardii.</title>
        <authorList>
            <person name="Marchant D.B."/>
            <person name="Chen G."/>
            <person name="Jenkins J."/>
            <person name="Shu S."/>
            <person name="Leebens-Mack J."/>
            <person name="Grimwood J."/>
            <person name="Schmutz J."/>
            <person name="Soltis P."/>
            <person name="Soltis D."/>
            <person name="Chen Z.-H."/>
        </authorList>
    </citation>
    <scope>NUCLEOTIDE SEQUENCE [LARGE SCALE GENOMIC DNA]</scope>
    <source>
        <strain evidence="8">Whitten #5841</strain>
        <tissue evidence="8">Leaf</tissue>
    </source>
</reference>
<feature type="transmembrane region" description="Helical" evidence="7">
    <location>
        <begin position="54"/>
        <end position="78"/>
    </location>
</feature>
<dbReference type="EMBL" id="CM035428">
    <property type="protein sequence ID" value="KAH7302760.1"/>
    <property type="molecule type" value="Genomic_DNA"/>
</dbReference>
<dbReference type="AlphaFoldDB" id="A0A8T2S1T7"/>
<dbReference type="PANTHER" id="PTHR31769">
    <property type="entry name" value="OS07G0462200 PROTEIN-RELATED"/>
    <property type="match status" value="1"/>
</dbReference>
<accession>A0A8T2S1T7</accession>
<evidence type="ECO:0000256" key="4">
    <source>
        <dbReference type="ARBA" id="ARBA00022989"/>
    </source>
</evidence>
<keyword evidence="5 7" id="KW-0472">Membrane</keyword>
<gene>
    <name evidence="8" type="ORF">KP509_23G086100</name>
</gene>
<proteinExistence type="inferred from homology"/>
<comment type="caution">
    <text evidence="8">The sequence shown here is derived from an EMBL/GenBank/DDBJ whole genome shotgun (WGS) entry which is preliminary data.</text>
</comment>
<dbReference type="Proteomes" id="UP000825935">
    <property type="component" value="Chromosome 23"/>
</dbReference>
<evidence type="ECO:0000256" key="7">
    <source>
        <dbReference type="SAM" id="Phobius"/>
    </source>
</evidence>
<evidence type="ECO:0000256" key="2">
    <source>
        <dbReference type="ARBA" id="ARBA00022692"/>
    </source>
</evidence>
<dbReference type="GO" id="GO:0012505">
    <property type="term" value="C:endomembrane system"/>
    <property type="evidence" value="ECO:0007669"/>
    <property type="project" value="UniProtKB-SubCell"/>
</dbReference>
<dbReference type="InterPro" id="IPR009606">
    <property type="entry name" value="DEAL/Modifying_wall_lignin1/2"/>
</dbReference>
<dbReference type="OrthoDB" id="2015495at2759"/>
<dbReference type="Pfam" id="PF06749">
    <property type="entry name" value="DUF1218"/>
    <property type="match status" value="1"/>
</dbReference>
<keyword evidence="2 7" id="KW-0812">Transmembrane</keyword>
<organism evidence="8 9">
    <name type="scientific">Ceratopteris richardii</name>
    <name type="common">Triangle waterfern</name>
    <dbReference type="NCBI Taxonomy" id="49495"/>
    <lineage>
        <taxon>Eukaryota</taxon>
        <taxon>Viridiplantae</taxon>
        <taxon>Streptophyta</taxon>
        <taxon>Embryophyta</taxon>
        <taxon>Tracheophyta</taxon>
        <taxon>Polypodiopsida</taxon>
        <taxon>Polypodiidae</taxon>
        <taxon>Polypodiales</taxon>
        <taxon>Pteridineae</taxon>
        <taxon>Pteridaceae</taxon>
        <taxon>Parkerioideae</taxon>
        <taxon>Ceratopteris</taxon>
    </lineage>
</organism>
<evidence type="ECO:0000256" key="3">
    <source>
        <dbReference type="ARBA" id="ARBA00022729"/>
    </source>
</evidence>